<dbReference type="PANTHER" id="PTHR33048:SF163">
    <property type="entry name" value="INTEGRAL MEMBRANE PROTEIN (AFU_ORTHOLOGUE AFUA_8G05510)"/>
    <property type="match status" value="1"/>
</dbReference>
<feature type="transmembrane region" description="Helical" evidence="6">
    <location>
        <begin position="47"/>
        <end position="70"/>
    </location>
</feature>
<organism evidence="8 9">
    <name type="scientific">Lentithecium fluviatile CBS 122367</name>
    <dbReference type="NCBI Taxonomy" id="1168545"/>
    <lineage>
        <taxon>Eukaryota</taxon>
        <taxon>Fungi</taxon>
        <taxon>Dikarya</taxon>
        <taxon>Ascomycota</taxon>
        <taxon>Pezizomycotina</taxon>
        <taxon>Dothideomycetes</taxon>
        <taxon>Pleosporomycetidae</taxon>
        <taxon>Pleosporales</taxon>
        <taxon>Massarineae</taxon>
        <taxon>Lentitheciaceae</taxon>
        <taxon>Lentithecium</taxon>
    </lineage>
</organism>
<keyword evidence="4 6" id="KW-0472">Membrane</keyword>
<dbReference type="Pfam" id="PF20684">
    <property type="entry name" value="Fung_rhodopsin"/>
    <property type="match status" value="1"/>
</dbReference>
<evidence type="ECO:0000256" key="6">
    <source>
        <dbReference type="SAM" id="Phobius"/>
    </source>
</evidence>
<evidence type="ECO:0000313" key="8">
    <source>
        <dbReference type="EMBL" id="KAF2683370.1"/>
    </source>
</evidence>
<feature type="transmembrane region" description="Helical" evidence="6">
    <location>
        <begin position="123"/>
        <end position="142"/>
    </location>
</feature>
<comment type="subcellular location">
    <subcellularLocation>
        <location evidence="1">Membrane</location>
        <topology evidence="1">Multi-pass membrane protein</topology>
    </subcellularLocation>
</comment>
<feature type="transmembrane region" description="Helical" evidence="6">
    <location>
        <begin position="212"/>
        <end position="230"/>
    </location>
</feature>
<evidence type="ECO:0000259" key="7">
    <source>
        <dbReference type="Pfam" id="PF20684"/>
    </source>
</evidence>
<dbReference type="PANTHER" id="PTHR33048">
    <property type="entry name" value="PTH11-LIKE INTEGRAL MEMBRANE PROTEIN (AFU_ORTHOLOGUE AFUA_5G11245)"/>
    <property type="match status" value="1"/>
</dbReference>
<dbReference type="GO" id="GO:0016020">
    <property type="term" value="C:membrane"/>
    <property type="evidence" value="ECO:0007669"/>
    <property type="project" value="UniProtKB-SubCell"/>
</dbReference>
<evidence type="ECO:0000256" key="5">
    <source>
        <dbReference type="ARBA" id="ARBA00038359"/>
    </source>
</evidence>
<accession>A0A6G1IZK4</accession>
<dbReference type="OrthoDB" id="4682787at2759"/>
<dbReference type="InterPro" id="IPR049326">
    <property type="entry name" value="Rhodopsin_dom_fungi"/>
</dbReference>
<reference evidence="8" key="1">
    <citation type="journal article" date="2020" name="Stud. Mycol.">
        <title>101 Dothideomycetes genomes: a test case for predicting lifestyles and emergence of pathogens.</title>
        <authorList>
            <person name="Haridas S."/>
            <person name="Albert R."/>
            <person name="Binder M."/>
            <person name="Bloem J."/>
            <person name="Labutti K."/>
            <person name="Salamov A."/>
            <person name="Andreopoulos B."/>
            <person name="Baker S."/>
            <person name="Barry K."/>
            <person name="Bills G."/>
            <person name="Bluhm B."/>
            <person name="Cannon C."/>
            <person name="Castanera R."/>
            <person name="Culley D."/>
            <person name="Daum C."/>
            <person name="Ezra D."/>
            <person name="Gonzalez J."/>
            <person name="Henrissat B."/>
            <person name="Kuo A."/>
            <person name="Liang C."/>
            <person name="Lipzen A."/>
            <person name="Lutzoni F."/>
            <person name="Magnuson J."/>
            <person name="Mondo S."/>
            <person name="Nolan M."/>
            <person name="Ohm R."/>
            <person name="Pangilinan J."/>
            <person name="Park H.-J."/>
            <person name="Ramirez L."/>
            <person name="Alfaro M."/>
            <person name="Sun H."/>
            <person name="Tritt A."/>
            <person name="Yoshinaga Y."/>
            <person name="Zwiers L.-H."/>
            <person name="Turgeon B."/>
            <person name="Goodwin S."/>
            <person name="Spatafora J."/>
            <person name="Crous P."/>
            <person name="Grigoriev I."/>
        </authorList>
    </citation>
    <scope>NUCLEOTIDE SEQUENCE</scope>
    <source>
        <strain evidence="8">CBS 122367</strain>
    </source>
</reference>
<proteinExistence type="inferred from homology"/>
<dbReference type="InterPro" id="IPR052337">
    <property type="entry name" value="SAT4-like"/>
</dbReference>
<protein>
    <recommendedName>
        <fullName evidence="7">Rhodopsin domain-containing protein</fullName>
    </recommendedName>
</protein>
<feature type="domain" description="Rhodopsin" evidence="7">
    <location>
        <begin position="31"/>
        <end position="279"/>
    </location>
</feature>
<evidence type="ECO:0000256" key="3">
    <source>
        <dbReference type="ARBA" id="ARBA00022989"/>
    </source>
</evidence>
<evidence type="ECO:0000313" key="9">
    <source>
        <dbReference type="Proteomes" id="UP000799291"/>
    </source>
</evidence>
<name>A0A6G1IZK4_9PLEO</name>
<dbReference type="AlphaFoldDB" id="A0A6G1IZK4"/>
<sequence length="378" mass="42447">MAASQSYPNRSGTAKGINITASIVMTFFAIWRLIVRFRINPRMGWSDYWIILALITALTGHTWLLVSAFSGEGRVDADPYVTFEVRNRVFFLQHIGGALNMYAMFFAKLSICAYLLALNFSRAYRYIIISSIVLICICNFTLPMLSHWAACTPVSARWDRSFKPDEKKCWPFIVHTYITYIQSTTNVLTDILYAAAPIIYLRQVQLSTYTQWGVRLVFLAALFGTGVSIAKPIHFAQLQKTFYGIPNFLYISVTTTSLSTAENSICIIVACLPPLRRTIDNLLKRTLPQSILEALGATETPSRSFTLPTFYTNQSQTADSKFGSERESTAAILGNEEFVEDASGKIVKTTRVTVTREFKDSVEFGRDGQSPTVDRICP</sequence>
<evidence type="ECO:0000256" key="1">
    <source>
        <dbReference type="ARBA" id="ARBA00004141"/>
    </source>
</evidence>
<keyword evidence="3 6" id="KW-1133">Transmembrane helix</keyword>
<gene>
    <name evidence="8" type="ORF">K458DRAFT_45379</name>
</gene>
<evidence type="ECO:0000256" key="2">
    <source>
        <dbReference type="ARBA" id="ARBA00022692"/>
    </source>
</evidence>
<feature type="transmembrane region" description="Helical" evidence="6">
    <location>
        <begin position="90"/>
        <end position="116"/>
    </location>
</feature>
<keyword evidence="9" id="KW-1185">Reference proteome</keyword>
<dbReference type="Proteomes" id="UP000799291">
    <property type="component" value="Unassembled WGS sequence"/>
</dbReference>
<dbReference type="EMBL" id="MU005584">
    <property type="protein sequence ID" value="KAF2683370.1"/>
    <property type="molecule type" value="Genomic_DNA"/>
</dbReference>
<feature type="transmembrane region" description="Helical" evidence="6">
    <location>
        <begin position="16"/>
        <end position="35"/>
    </location>
</feature>
<keyword evidence="2 6" id="KW-0812">Transmembrane</keyword>
<comment type="similarity">
    <text evidence="5">Belongs to the SAT4 family.</text>
</comment>
<evidence type="ECO:0000256" key="4">
    <source>
        <dbReference type="ARBA" id="ARBA00023136"/>
    </source>
</evidence>